<organism evidence="1 2">
    <name type="scientific">Psilocybe cubensis</name>
    <name type="common">Psychedelic mushroom</name>
    <name type="synonym">Stropharia cubensis</name>
    <dbReference type="NCBI Taxonomy" id="181762"/>
    <lineage>
        <taxon>Eukaryota</taxon>
        <taxon>Fungi</taxon>
        <taxon>Dikarya</taxon>
        <taxon>Basidiomycota</taxon>
        <taxon>Agaricomycotina</taxon>
        <taxon>Agaricomycetes</taxon>
        <taxon>Agaricomycetidae</taxon>
        <taxon>Agaricales</taxon>
        <taxon>Agaricineae</taxon>
        <taxon>Strophariaceae</taxon>
        <taxon>Psilocybe</taxon>
    </lineage>
</organism>
<accession>A0ACB8H2A8</accession>
<name>A0ACB8H2A8_PSICU</name>
<proteinExistence type="predicted"/>
<keyword evidence="2" id="KW-1185">Reference proteome</keyword>
<dbReference type="Proteomes" id="UP000664032">
    <property type="component" value="Unassembled WGS sequence"/>
</dbReference>
<evidence type="ECO:0000313" key="1">
    <source>
        <dbReference type="EMBL" id="KAH9481918.1"/>
    </source>
</evidence>
<evidence type="ECO:0000313" key="2">
    <source>
        <dbReference type="Proteomes" id="UP000664032"/>
    </source>
</evidence>
<comment type="caution">
    <text evidence="1">The sequence shown here is derived from an EMBL/GenBank/DDBJ whole genome shotgun (WGS) entry which is preliminary data.</text>
</comment>
<reference evidence="1" key="1">
    <citation type="submission" date="2021-10" db="EMBL/GenBank/DDBJ databases">
        <title>Psilocybe cubensis genome.</title>
        <authorList>
            <person name="Mckernan K.J."/>
            <person name="Crawford S."/>
            <person name="Trippe A."/>
            <person name="Kane L.T."/>
            <person name="Mclaughlin S."/>
        </authorList>
    </citation>
    <scope>NUCLEOTIDE SEQUENCE</scope>
    <source>
        <strain evidence="1">MGC-MH-2018</strain>
    </source>
</reference>
<protein>
    <submittedName>
        <fullName evidence="1">Uncharacterized protein</fullName>
    </submittedName>
</protein>
<gene>
    <name evidence="1" type="ORF">JR316_0006448</name>
</gene>
<sequence>MTYSDGRLIQMTVVSLVVLETLFVALSIHSLNHYLIINYFNPLALLKNVWSLDISYGIIASNVLIVHLSYAYRIYHVSGRKALIPIAVVIVALIHFSLGWVLVAVLFRLSSVEQIPGLPETLGKAILSSAAAIDITIASTLSYYLHKKRTGFKQTDKLINRLIKYTINNGILTR</sequence>
<dbReference type="EMBL" id="JAFIQS020000005">
    <property type="protein sequence ID" value="KAH9481918.1"/>
    <property type="molecule type" value="Genomic_DNA"/>
</dbReference>